<dbReference type="InterPro" id="IPR049249">
    <property type="entry name" value="DUF6882"/>
</dbReference>
<dbReference type="Pfam" id="PF21813">
    <property type="entry name" value="DUF6882"/>
    <property type="match status" value="1"/>
</dbReference>
<keyword evidence="2" id="KW-1185">Reference proteome</keyword>
<comment type="caution">
    <text evidence="1">The sequence shown here is derived from an EMBL/GenBank/DDBJ whole genome shotgun (WGS) entry which is preliminary data.</text>
</comment>
<evidence type="ECO:0000313" key="1">
    <source>
        <dbReference type="EMBL" id="REJ05255.1"/>
    </source>
</evidence>
<dbReference type="EMBL" id="QUAB01000042">
    <property type="protein sequence ID" value="REJ05255.1"/>
    <property type="molecule type" value="Genomic_DNA"/>
</dbReference>
<reference evidence="1 2" key="1">
    <citation type="submission" date="2018-08" db="EMBL/GenBank/DDBJ databases">
        <title>Isolation, diversity and antifungal activity of Actinobacteria from cow dung.</title>
        <authorList>
            <person name="Ling L."/>
        </authorList>
    </citation>
    <scope>NUCLEOTIDE SEQUENCE [LARGE SCALE GENOMIC DNA]</scope>
    <source>
        <strain evidence="1 2">NEAU-LLE</strain>
    </source>
</reference>
<dbReference type="Proteomes" id="UP000262172">
    <property type="component" value="Unassembled WGS sequence"/>
</dbReference>
<sequence length="239" mass="25096">MTFDALRPLAARAALFSALRQDQFVMAVDALGEHRWDADLDTGTITFTSAADPSRRITATAHLIASVSPEARSVLWGWAHPMGTPDGVAVKLRDYGSQYGLPALAEGETPFPDGIADLDAWVIDAAHVVGGTAGELTGRAPYFAADAGGGTRAVFVLDGVLGPLTVADAVVALPRILASAELTDPRTSVWDLARLAAWNLQWTDDAFTGAVVTDATGSATFRFDERARIAGIESSLATT</sequence>
<protein>
    <submittedName>
        <fullName evidence="1">Uncharacterized protein</fullName>
    </submittedName>
</protein>
<gene>
    <name evidence="1" type="ORF">DY023_10375</name>
</gene>
<dbReference type="AlphaFoldDB" id="A0A371NUA2"/>
<dbReference type="RefSeq" id="WP_116242269.1">
    <property type="nucleotide sequence ID" value="NZ_QUAB01000042.1"/>
</dbReference>
<name>A0A371NUA2_9MICO</name>
<dbReference type="OrthoDB" id="7859927at2"/>
<evidence type="ECO:0000313" key="2">
    <source>
        <dbReference type="Proteomes" id="UP000262172"/>
    </source>
</evidence>
<proteinExistence type="predicted"/>
<accession>A0A371NUA2</accession>
<organism evidence="1 2">
    <name type="scientific">Microbacterium bovistercoris</name>
    <dbReference type="NCBI Taxonomy" id="2293570"/>
    <lineage>
        <taxon>Bacteria</taxon>
        <taxon>Bacillati</taxon>
        <taxon>Actinomycetota</taxon>
        <taxon>Actinomycetes</taxon>
        <taxon>Micrococcales</taxon>
        <taxon>Microbacteriaceae</taxon>
        <taxon>Microbacterium</taxon>
    </lineage>
</organism>